<dbReference type="Pfam" id="PF01042">
    <property type="entry name" value="Ribonuc_L-PSP"/>
    <property type="match status" value="1"/>
</dbReference>
<name>A0A7W9SME4_ARMRO</name>
<dbReference type="RefSeq" id="WP_184192938.1">
    <property type="nucleotide sequence ID" value="NZ_JACHGW010000001.1"/>
</dbReference>
<evidence type="ECO:0000313" key="3">
    <source>
        <dbReference type="Proteomes" id="UP000520814"/>
    </source>
</evidence>
<dbReference type="Proteomes" id="UP000520814">
    <property type="component" value="Unassembled WGS sequence"/>
</dbReference>
<dbReference type="AlphaFoldDB" id="A0A7W9SME4"/>
<accession>A0A7W9SME4</accession>
<sequence length="129" mass="13924">MNGTELMADGGPDPVAAYPHARRVGNFLFISGLGPHKRGERELPATFADEVHGVFYNLKVILEAAGLGLENVVDVTGFLTDLETDFATYNAIYAEYLGQIRPARTTIQVSALPRGIHVEIKVLAVCPAD</sequence>
<evidence type="ECO:0000256" key="1">
    <source>
        <dbReference type="ARBA" id="ARBA00010552"/>
    </source>
</evidence>
<dbReference type="InterPro" id="IPR035959">
    <property type="entry name" value="RutC-like_sf"/>
</dbReference>
<dbReference type="SUPFAM" id="SSF55298">
    <property type="entry name" value="YjgF-like"/>
    <property type="match status" value="1"/>
</dbReference>
<comment type="caution">
    <text evidence="2">The sequence shown here is derived from an EMBL/GenBank/DDBJ whole genome shotgun (WGS) entry which is preliminary data.</text>
</comment>
<dbReference type="PANTHER" id="PTHR11803:SF58">
    <property type="entry name" value="PROTEIN HMF1-RELATED"/>
    <property type="match status" value="1"/>
</dbReference>
<organism evidence="2 3">
    <name type="scientific">Armatimonas rosea</name>
    <dbReference type="NCBI Taxonomy" id="685828"/>
    <lineage>
        <taxon>Bacteria</taxon>
        <taxon>Bacillati</taxon>
        <taxon>Armatimonadota</taxon>
        <taxon>Armatimonadia</taxon>
        <taxon>Armatimonadales</taxon>
        <taxon>Armatimonadaceae</taxon>
        <taxon>Armatimonas</taxon>
    </lineage>
</organism>
<reference evidence="2 3" key="1">
    <citation type="submission" date="2020-08" db="EMBL/GenBank/DDBJ databases">
        <title>Genomic Encyclopedia of Type Strains, Phase IV (KMG-IV): sequencing the most valuable type-strain genomes for metagenomic binning, comparative biology and taxonomic classification.</title>
        <authorList>
            <person name="Goeker M."/>
        </authorList>
    </citation>
    <scope>NUCLEOTIDE SEQUENCE [LARGE SCALE GENOMIC DNA]</scope>
    <source>
        <strain evidence="2 3">DSM 23562</strain>
    </source>
</reference>
<gene>
    <name evidence="2" type="ORF">HNQ39_001089</name>
</gene>
<dbReference type="CDD" id="cd00448">
    <property type="entry name" value="YjgF_YER057c_UK114_family"/>
    <property type="match status" value="1"/>
</dbReference>
<keyword evidence="3" id="KW-1185">Reference proteome</keyword>
<comment type="similarity">
    <text evidence="1">Belongs to the RutC family.</text>
</comment>
<evidence type="ECO:0000313" key="2">
    <source>
        <dbReference type="EMBL" id="MBB6049327.1"/>
    </source>
</evidence>
<dbReference type="EC" id="3.5.99.5" evidence="2"/>
<protein>
    <submittedName>
        <fullName evidence="2">2-aminomuconate deaminase</fullName>
        <ecNumber evidence="2">3.5.99.5</ecNumber>
    </submittedName>
</protein>
<dbReference type="GO" id="GO:0050540">
    <property type="term" value="F:2-aminomuconate deaminase activity"/>
    <property type="evidence" value="ECO:0007669"/>
    <property type="project" value="UniProtKB-EC"/>
</dbReference>
<dbReference type="PANTHER" id="PTHR11803">
    <property type="entry name" value="2-IMINOBUTANOATE/2-IMINOPROPANOATE DEAMINASE RIDA"/>
    <property type="match status" value="1"/>
</dbReference>
<proteinExistence type="inferred from homology"/>
<dbReference type="Gene3D" id="3.30.1330.40">
    <property type="entry name" value="RutC-like"/>
    <property type="match status" value="1"/>
</dbReference>
<dbReference type="GO" id="GO:0005829">
    <property type="term" value="C:cytosol"/>
    <property type="evidence" value="ECO:0007669"/>
    <property type="project" value="TreeGrafter"/>
</dbReference>
<dbReference type="InterPro" id="IPR006175">
    <property type="entry name" value="YjgF/YER057c/UK114"/>
</dbReference>
<dbReference type="EMBL" id="JACHGW010000001">
    <property type="protein sequence ID" value="MBB6049327.1"/>
    <property type="molecule type" value="Genomic_DNA"/>
</dbReference>
<keyword evidence="2" id="KW-0378">Hydrolase</keyword>